<sequence>MSVFLKNRCIRLNYLAEDLNTFAQQKVRELGENPTATQVAAVEREVLRCFQEKKVKAEEVLAKHPEWLREKNRGQFYNPATNYYQNIGPGQQGAGRPPYGRGAGGGQHQNQGPRPPLGGQDAQFRRNRDEWADSEIAEPVPKKPRQEFQLSPAEPACPSGSPDPREWTKQGATEGKVEEPGASSTDVMQEEGELESREMNESEPLLSQLELEELEATCLTAVPDAADEALGDPEADQINPESDPFSSGSAEGPSQEWEDEMKQILAREDRAPTPEAQVARVSELL</sequence>
<accession>A0A1Y1IE95</accession>
<dbReference type="EMBL" id="DF237300">
    <property type="protein sequence ID" value="GAQ87421.1"/>
    <property type="molecule type" value="Genomic_DNA"/>
</dbReference>
<dbReference type="AlphaFoldDB" id="A0A1Y1IE95"/>
<feature type="region of interest" description="Disordered" evidence="1">
    <location>
        <begin position="226"/>
        <end position="258"/>
    </location>
</feature>
<name>A0A1Y1IE95_KLENI</name>
<organism evidence="2 3">
    <name type="scientific">Klebsormidium nitens</name>
    <name type="common">Green alga</name>
    <name type="synonym">Ulothrix nitens</name>
    <dbReference type="NCBI Taxonomy" id="105231"/>
    <lineage>
        <taxon>Eukaryota</taxon>
        <taxon>Viridiplantae</taxon>
        <taxon>Streptophyta</taxon>
        <taxon>Klebsormidiophyceae</taxon>
        <taxon>Klebsormidiales</taxon>
        <taxon>Klebsormidiaceae</taxon>
        <taxon>Klebsormidium</taxon>
    </lineage>
</organism>
<protein>
    <submittedName>
        <fullName evidence="2">Uncharacterized protein</fullName>
    </submittedName>
</protein>
<keyword evidence="3" id="KW-1185">Reference proteome</keyword>
<evidence type="ECO:0000256" key="1">
    <source>
        <dbReference type="SAM" id="MobiDB-lite"/>
    </source>
</evidence>
<reference evidence="2 3" key="1">
    <citation type="journal article" date="2014" name="Nat. Commun.">
        <title>Klebsormidium flaccidum genome reveals primary factors for plant terrestrial adaptation.</title>
        <authorList>
            <person name="Hori K."/>
            <person name="Maruyama F."/>
            <person name="Fujisawa T."/>
            <person name="Togashi T."/>
            <person name="Yamamoto N."/>
            <person name="Seo M."/>
            <person name="Sato S."/>
            <person name="Yamada T."/>
            <person name="Mori H."/>
            <person name="Tajima N."/>
            <person name="Moriyama T."/>
            <person name="Ikeuchi M."/>
            <person name="Watanabe M."/>
            <person name="Wada H."/>
            <person name="Kobayashi K."/>
            <person name="Saito M."/>
            <person name="Masuda T."/>
            <person name="Sasaki-Sekimoto Y."/>
            <person name="Mashiguchi K."/>
            <person name="Awai K."/>
            <person name="Shimojima M."/>
            <person name="Masuda S."/>
            <person name="Iwai M."/>
            <person name="Nobusawa T."/>
            <person name="Narise T."/>
            <person name="Kondo S."/>
            <person name="Saito H."/>
            <person name="Sato R."/>
            <person name="Murakawa M."/>
            <person name="Ihara Y."/>
            <person name="Oshima-Yamada Y."/>
            <person name="Ohtaka K."/>
            <person name="Satoh M."/>
            <person name="Sonobe K."/>
            <person name="Ishii M."/>
            <person name="Ohtani R."/>
            <person name="Kanamori-Sato M."/>
            <person name="Honoki R."/>
            <person name="Miyazaki D."/>
            <person name="Mochizuki H."/>
            <person name="Umetsu J."/>
            <person name="Higashi K."/>
            <person name="Shibata D."/>
            <person name="Kamiya Y."/>
            <person name="Sato N."/>
            <person name="Nakamura Y."/>
            <person name="Tabata S."/>
            <person name="Ida S."/>
            <person name="Kurokawa K."/>
            <person name="Ohta H."/>
        </authorList>
    </citation>
    <scope>NUCLEOTIDE SEQUENCE [LARGE SCALE GENOMIC DNA]</scope>
    <source>
        <strain evidence="2 3">NIES-2285</strain>
    </source>
</reference>
<proteinExistence type="predicted"/>
<gene>
    <name evidence="2" type="ORF">KFL_003510150</name>
</gene>
<feature type="compositionally biased region" description="Acidic residues" evidence="1">
    <location>
        <begin position="226"/>
        <end position="235"/>
    </location>
</feature>
<evidence type="ECO:0000313" key="3">
    <source>
        <dbReference type="Proteomes" id="UP000054558"/>
    </source>
</evidence>
<feature type="region of interest" description="Disordered" evidence="1">
    <location>
        <begin position="80"/>
        <end position="204"/>
    </location>
</feature>
<evidence type="ECO:0000313" key="2">
    <source>
        <dbReference type="EMBL" id="GAQ87421.1"/>
    </source>
</evidence>
<dbReference type="Proteomes" id="UP000054558">
    <property type="component" value="Unassembled WGS sequence"/>
</dbReference>